<sequence>MASRSPLLACVLAGTLVALCGRSASFVGSPAPGCQRGGCVAARVSAEYLERCGPKDADVAFDASAATGPGPAVTYKKRPFGILRYQPGNGMKGAMAMEVIPVSRYPGDPQGQAFAAGVTGGMVVKSVAGADVLTEDFGKIMDMLDDEVADPRFSKSTALALEKLGRKADPAETPLEVVYATVPGYVYAGAEMKADGQDGFAR</sequence>
<evidence type="ECO:0000313" key="2">
    <source>
        <dbReference type="EMBL" id="CAK0820925.1"/>
    </source>
</evidence>
<feature type="signal peptide" evidence="1">
    <location>
        <begin position="1"/>
        <end position="25"/>
    </location>
</feature>
<organism evidence="2 3">
    <name type="scientific">Prorocentrum cordatum</name>
    <dbReference type="NCBI Taxonomy" id="2364126"/>
    <lineage>
        <taxon>Eukaryota</taxon>
        <taxon>Sar</taxon>
        <taxon>Alveolata</taxon>
        <taxon>Dinophyceae</taxon>
        <taxon>Prorocentrales</taxon>
        <taxon>Prorocentraceae</taxon>
        <taxon>Prorocentrum</taxon>
    </lineage>
</organism>
<protein>
    <recommendedName>
        <fullName evidence="4">Peptidylprolyl isomerase</fullName>
    </recommendedName>
</protein>
<accession>A0ABN9RQ10</accession>
<dbReference type="EMBL" id="CAUYUJ010007482">
    <property type="protein sequence ID" value="CAK0820925.1"/>
    <property type="molecule type" value="Genomic_DNA"/>
</dbReference>
<evidence type="ECO:0000256" key="1">
    <source>
        <dbReference type="SAM" id="SignalP"/>
    </source>
</evidence>
<keyword evidence="1" id="KW-0732">Signal</keyword>
<evidence type="ECO:0008006" key="4">
    <source>
        <dbReference type="Google" id="ProtNLM"/>
    </source>
</evidence>
<gene>
    <name evidence="2" type="ORF">PCOR1329_LOCUS22403</name>
</gene>
<dbReference type="Proteomes" id="UP001189429">
    <property type="component" value="Unassembled WGS sequence"/>
</dbReference>
<keyword evidence="3" id="KW-1185">Reference proteome</keyword>
<evidence type="ECO:0000313" key="3">
    <source>
        <dbReference type="Proteomes" id="UP001189429"/>
    </source>
</evidence>
<name>A0ABN9RQ10_9DINO</name>
<reference evidence="2" key="1">
    <citation type="submission" date="2023-10" db="EMBL/GenBank/DDBJ databases">
        <authorList>
            <person name="Chen Y."/>
            <person name="Shah S."/>
            <person name="Dougan E. K."/>
            <person name="Thang M."/>
            <person name="Chan C."/>
        </authorList>
    </citation>
    <scope>NUCLEOTIDE SEQUENCE [LARGE SCALE GENOMIC DNA]</scope>
</reference>
<feature type="chain" id="PRO_5046655619" description="Peptidylprolyl isomerase" evidence="1">
    <location>
        <begin position="26"/>
        <end position="202"/>
    </location>
</feature>
<proteinExistence type="predicted"/>
<comment type="caution">
    <text evidence="2">The sequence shown here is derived from an EMBL/GenBank/DDBJ whole genome shotgun (WGS) entry which is preliminary data.</text>
</comment>